<evidence type="ECO:0000313" key="2">
    <source>
        <dbReference type="EMBL" id="EGF98092.1"/>
    </source>
</evidence>
<dbReference type="GeneID" id="18937499"/>
<dbReference type="InParanoid" id="F4SB65"/>
<dbReference type="RefSeq" id="XP_007418626.1">
    <property type="nucleotide sequence ID" value="XM_007418564.1"/>
</dbReference>
<dbReference type="AlphaFoldDB" id="F4SB65"/>
<accession>F4SB65</accession>
<keyword evidence="3" id="KW-1185">Reference proteome</keyword>
<dbReference type="KEGG" id="mlr:MELLADRAFT_96159"/>
<feature type="region of interest" description="Disordered" evidence="1">
    <location>
        <begin position="1"/>
        <end position="20"/>
    </location>
</feature>
<feature type="region of interest" description="Disordered" evidence="1">
    <location>
        <begin position="45"/>
        <end position="117"/>
    </location>
</feature>
<evidence type="ECO:0000313" key="3">
    <source>
        <dbReference type="Proteomes" id="UP000001072"/>
    </source>
</evidence>
<sequence>MPPKGVTPPATPVKLHRRSVSMFRRSDEGVVEAIEPNVLAAVVPPSQQALGTGPPLSVGGSSSSSLATSKTPETLPVNSSSSVSTPTKLPGGSVSPPTGSVTTPPVTSGSSSTTEGICGTYNTETDLGVCLWSGSDTDGKDISKSGWVSSAITTNCGREVAVLRTGLTKPVVLKVIDGCNFATTTADVGCSQIYLTKMAFKALNPTAEENSSGFFKDALVWDFLAVSNPANVPE</sequence>
<dbReference type="VEuPathDB" id="FungiDB:MELLADRAFT_96159"/>
<reference evidence="3" key="1">
    <citation type="journal article" date="2011" name="Proc. Natl. Acad. Sci. U.S.A.">
        <title>Obligate biotrophy features unraveled by the genomic analysis of rust fungi.</title>
        <authorList>
            <person name="Duplessis S."/>
            <person name="Cuomo C.A."/>
            <person name="Lin Y.-C."/>
            <person name="Aerts A."/>
            <person name="Tisserant E."/>
            <person name="Veneault-Fourrey C."/>
            <person name="Joly D.L."/>
            <person name="Hacquard S."/>
            <person name="Amselem J."/>
            <person name="Cantarel B.L."/>
            <person name="Chiu R."/>
            <person name="Coutinho P.M."/>
            <person name="Feau N."/>
            <person name="Field M."/>
            <person name="Frey P."/>
            <person name="Gelhaye E."/>
            <person name="Goldberg J."/>
            <person name="Grabherr M.G."/>
            <person name="Kodira C.D."/>
            <person name="Kohler A."/>
            <person name="Kuees U."/>
            <person name="Lindquist E.A."/>
            <person name="Lucas S.M."/>
            <person name="Mago R."/>
            <person name="Mauceli E."/>
            <person name="Morin E."/>
            <person name="Murat C."/>
            <person name="Pangilinan J.L."/>
            <person name="Park R."/>
            <person name="Pearson M."/>
            <person name="Quesneville H."/>
            <person name="Rouhier N."/>
            <person name="Sakthikumar S."/>
            <person name="Salamov A.A."/>
            <person name="Schmutz J."/>
            <person name="Selles B."/>
            <person name="Shapiro H."/>
            <person name="Tanguay P."/>
            <person name="Tuskan G.A."/>
            <person name="Henrissat B."/>
            <person name="Van de Peer Y."/>
            <person name="Rouze P."/>
            <person name="Ellis J.G."/>
            <person name="Dodds P.N."/>
            <person name="Schein J.E."/>
            <person name="Zhong S."/>
            <person name="Hamelin R.C."/>
            <person name="Grigoriev I.V."/>
            <person name="Szabo L.J."/>
            <person name="Martin F."/>
        </authorList>
    </citation>
    <scope>NUCLEOTIDE SEQUENCE [LARGE SCALE GENOMIC DNA]</scope>
    <source>
        <strain evidence="3">98AG31 / pathotype 3-4-7</strain>
    </source>
</reference>
<dbReference type="OrthoDB" id="2507315at2759"/>
<feature type="compositionally biased region" description="Low complexity" evidence="1">
    <location>
        <begin position="50"/>
        <end position="72"/>
    </location>
</feature>
<proteinExistence type="predicted"/>
<evidence type="ECO:0000256" key="1">
    <source>
        <dbReference type="SAM" id="MobiDB-lite"/>
    </source>
</evidence>
<organism evidence="3">
    <name type="scientific">Melampsora larici-populina (strain 98AG31 / pathotype 3-4-7)</name>
    <name type="common">Poplar leaf rust fungus</name>
    <dbReference type="NCBI Taxonomy" id="747676"/>
    <lineage>
        <taxon>Eukaryota</taxon>
        <taxon>Fungi</taxon>
        <taxon>Dikarya</taxon>
        <taxon>Basidiomycota</taxon>
        <taxon>Pucciniomycotina</taxon>
        <taxon>Pucciniomycetes</taxon>
        <taxon>Pucciniales</taxon>
        <taxon>Melampsoraceae</taxon>
        <taxon>Melampsora</taxon>
    </lineage>
</organism>
<dbReference type="Proteomes" id="UP000001072">
    <property type="component" value="Unassembled WGS sequence"/>
</dbReference>
<feature type="compositionally biased region" description="Pro residues" evidence="1">
    <location>
        <begin position="1"/>
        <end position="11"/>
    </location>
</feature>
<feature type="compositionally biased region" description="Low complexity" evidence="1">
    <location>
        <begin position="79"/>
        <end position="114"/>
    </location>
</feature>
<dbReference type="EMBL" id="GL883185">
    <property type="protein sequence ID" value="EGF98092.1"/>
    <property type="molecule type" value="Genomic_DNA"/>
</dbReference>
<gene>
    <name evidence="2" type="ORF">MELLADRAFT_96159</name>
</gene>
<dbReference type="HOGENOM" id="CLU_1185246_0_0_1"/>
<protein>
    <submittedName>
        <fullName evidence="2">Uncharacterized protein</fullName>
    </submittedName>
</protein>
<name>F4SB65_MELLP</name>